<dbReference type="InParanoid" id="A0A024FU01"/>
<organism evidence="1 3">
    <name type="scientific">Albugo candida</name>
    <dbReference type="NCBI Taxonomy" id="65357"/>
    <lineage>
        <taxon>Eukaryota</taxon>
        <taxon>Sar</taxon>
        <taxon>Stramenopiles</taxon>
        <taxon>Oomycota</taxon>
        <taxon>Peronosporomycetes</taxon>
        <taxon>Albuginales</taxon>
        <taxon>Albuginaceae</taxon>
        <taxon>Albugo</taxon>
    </lineage>
</organism>
<dbReference type="EMBL" id="CAIX01000558">
    <property type="protein sequence ID" value="CCI11134.1"/>
    <property type="molecule type" value="Genomic_DNA"/>
</dbReference>
<protein>
    <submittedName>
        <fullName evidence="1">Uncharacterized protein</fullName>
    </submittedName>
</protein>
<dbReference type="EMBL" id="CAIX01000262">
    <property type="protein sequence ID" value="CCI10481.1"/>
    <property type="molecule type" value="Genomic_DNA"/>
</dbReference>
<gene>
    <name evidence="1" type="ORF">BN9_102200</name>
    <name evidence="2" type="ORF">BN9_124250</name>
</gene>
<comment type="caution">
    <text evidence="1">The sequence shown here is derived from an EMBL/GenBank/DDBJ whole genome shotgun (WGS) entry which is preliminary data.</text>
</comment>
<reference evidence="1 3" key="1">
    <citation type="submission" date="2012-05" db="EMBL/GenBank/DDBJ databases">
        <title>Recombination and specialization in a pathogen metapopulation.</title>
        <authorList>
            <person name="Gardiner A."/>
            <person name="Kemen E."/>
            <person name="Schultz-Larsen T."/>
            <person name="MacLean D."/>
            <person name="Van Oosterhout C."/>
            <person name="Jones J.D.G."/>
        </authorList>
    </citation>
    <scope>NUCLEOTIDE SEQUENCE [LARGE SCALE GENOMIC DNA]</scope>
    <source>
        <strain evidence="1 3">Ac Nc2</strain>
    </source>
</reference>
<dbReference type="Proteomes" id="UP000053237">
    <property type="component" value="Unassembled WGS sequence"/>
</dbReference>
<dbReference type="AlphaFoldDB" id="A0A024FU01"/>
<evidence type="ECO:0000313" key="3">
    <source>
        <dbReference type="Proteomes" id="UP000053237"/>
    </source>
</evidence>
<evidence type="ECO:0000313" key="2">
    <source>
        <dbReference type="EMBL" id="CCI11134.1"/>
    </source>
</evidence>
<keyword evidence="3" id="KW-1185">Reference proteome</keyword>
<name>A0A024FU01_9STRA</name>
<evidence type="ECO:0000313" key="1">
    <source>
        <dbReference type="EMBL" id="CCI10481.1"/>
    </source>
</evidence>
<proteinExistence type="predicted"/>
<sequence>MKYLRLSYHFGFLYLSTTSAPDKTYCPYDKGLFCGQTLFDIQNPHDYVCVSGLKPEREVHFKDVGALITRMYPPSAQINCPTLRFVSDGLIALNFSTTSPSITEMQNAYHSKEIPEWEIGFGQDRKTEKHLQVTVLIDVYKELTDIPDALKYSSSLVPPPPPPRWSLEKDTTWTITLDKIKMELEEKTDFRFVKTKKLVLGRSALEQMSLTLLRYTNEGKTKHRVLFEELNVRPSTSSLG</sequence>
<accession>A0A024FU01</accession>